<gene>
    <name evidence="1" type="ORF">OE88DRAFT_1656523</name>
</gene>
<organism evidence="1 2">
    <name type="scientific">Heliocybe sulcata</name>
    <dbReference type="NCBI Taxonomy" id="5364"/>
    <lineage>
        <taxon>Eukaryota</taxon>
        <taxon>Fungi</taxon>
        <taxon>Dikarya</taxon>
        <taxon>Basidiomycota</taxon>
        <taxon>Agaricomycotina</taxon>
        <taxon>Agaricomycetes</taxon>
        <taxon>Gloeophyllales</taxon>
        <taxon>Gloeophyllaceae</taxon>
        <taxon>Heliocybe</taxon>
    </lineage>
</organism>
<evidence type="ECO:0000313" key="1">
    <source>
        <dbReference type="EMBL" id="TFK52874.1"/>
    </source>
</evidence>
<protein>
    <submittedName>
        <fullName evidence="1">Uncharacterized protein</fullName>
    </submittedName>
</protein>
<dbReference type="Proteomes" id="UP000305948">
    <property type="component" value="Unassembled WGS sequence"/>
</dbReference>
<dbReference type="EMBL" id="ML213508">
    <property type="protein sequence ID" value="TFK52874.1"/>
    <property type="molecule type" value="Genomic_DNA"/>
</dbReference>
<proteinExistence type="predicted"/>
<keyword evidence="2" id="KW-1185">Reference proteome</keyword>
<name>A0A5C3N5E1_9AGAM</name>
<evidence type="ECO:0000313" key="2">
    <source>
        <dbReference type="Proteomes" id="UP000305948"/>
    </source>
</evidence>
<sequence>MNRILRASIPPLCRWHPALRSTRPSFLLGGLDRVASDTPCTHVAQARRRCISGVGAAAGQDKHAVLASDTPTAANPNSRRAILLGTLDQRRLSTEDFFVPSGLPHKSLRVLAAPDIRASLAYTWQRGIDMPFPSDTQGFLYWHHESDAPALTGQVRLRITKSPHPATFPEAQDLQLPDGRIWNIPIYCIARRSNYAPLRAQLLSDKLVTEELLDTALSVSASYGTRTVHPNSESSFIWKFGQIFPVELEMTKASVWLLGRSRGQRLVLKSPFSLFQRSGTKEVFYAPFIGKALVQFERSTLPEHEGTRTVVLRISKIVELTKSETSGGVDGVPEPKEGGLVLKRTPNRKWIPWSVDVDQPRSEYHAQASRALAILFDNEEWQAGLASRRTGVRGNEPDRLITSTHL</sequence>
<dbReference type="OrthoDB" id="2750929at2759"/>
<dbReference type="AlphaFoldDB" id="A0A5C3N5E1"/>
<reference evidence="1 2" key="1">
    <citation type="journal article" date="2019" name="Nat. Ecol. Evol.">
        <title>Megaphylogeny resolves global patterns of mushroom evolution.</title>
        <authorList>
            <person name="Varga T."/>
            <person name="Krizsan K."/>
            <person name="Foldi C."/>
            <person name="Dima B."/>
            <person name="Sanchez-Garcia M."/>
            <person name="Sanchez-Ramirez S."/>
            <person name="Szollosi G.J."/>
            <person name="Szarkandi J.G."/>
            <person name="Papp V."/>
            <person name="Albert L."/>
            <person name="Andreopoulos W."/>
            <person name="Angelini C."/>
            <person name="Antonin V."/>
            <person name="Barry K.W."/>
            <person name="Bougher N.L."/>
            <person name="Buchanan P."/>
            <person name="Buyck B."/>
            <person name="Bense V."/>
            <person name="Catcheside P."/>
            <person name="Chovatia M."/>
            <person name="Cooper J."/>
            <person name="Damon W."/>
            <person name="Desjardin D."/>
            <person name="Finy P."/>
            <person name="Geml J."/>
            <person name="Haridas S."/>
            <person name="Hughes K."/>
            <person name="Justo A."/>
            <person name="Karasinski D."/>
            <person name="Kautmanova I."/>
            <person name="Kiss B."/>
            <person name="Kocsube S."/>
            <person name="Kotiranta H."/>
            <person name="LaButti K.M."/>
            <person name="Lechner B.E."/>
            <person name="Liimatainen K."/>
            <person name="Lipzen A."/>
            <person name="Lukacs Z."/>
            <person name="Mihaltcheva S."/>
            <person name="Morgado L.N."/>
            <person name="Niskanen T."/>
            <person name="Noordeloos M.E."/>
            <person name="Ohm R.A."/>
            <person name="Ortiz-Santana B."/>
            <person name="Ovrebo C."/>
            <person name="Racz N."/>
            <person name="Riley R."/>
            <person name="Savchenko A."/>
            <person name="Shiryaev A."/>
            <person name="Soop K."/>
            <person name="Spirin V."/>
            <person name="Szebenyi C."/>
            <person name="Tomsovsky M."/>
            <person name="Tulloss R.E."/>
            <person name="Uehling J."/>
            <person name="Grigoriev I.V."/>
            <person name="Vagvolgyi C."/>
            <person name="Papp T."/>
            <person name="Martin F.M."/>
            <person name="Miettinen O."/>
            <person name="Hibbett D.S."/>
            <person name="Nagy L.G."/>
        </authorList>
    </citation>
    <scope>NUCLEOTIDE SEQUENCE [LARGE SCALE GENOMIC DNA]</scope>
    <source>
        <strain evidence="1 2">OMC1185</strain>
    </source>
</reference>
<accession>A0A5C3N5E1</accession>